<name>A0A4Q7UZ19_PSEST</name>
<dbReference type="OrthoDB" id="3785441at2"/>
<keyword evidence="3" id="KW-1185">Reference proteome</keyword>
<feature type="region of interest" description="Disordered" evidence="1">
    <location>
        <begin position="1"/>
        <end position="28"/>
    </location>
</feature>
<feature type="compositionally biased region" description="Polar residues" evidence="1">
    <location>
        <begin position="1"/>
        <end position="12"/>
    </location>
</feature>
<dbReference type="AlphaFoldDB" id="A0A4Q7UZ19"/>
<sequence length="143" mass="15001">MTSSLAEASAPSTAGRRLTFKPDSSTDTGYVDGAWWPRSRDLAVELEALAAEPGAGHVDRVSYSFPDWDDTPRRALVDGTVVKLGGYRTLPAHTMNVLDGSRWRTLLVVPPGTSAADAEHALAAAGSAGNLDSVADLLAPRSP</sequence>
<dbReference type="InterPro" id="IPR046036">
    <property type="entry name" value="DUF5994"/>
</dbReference>
<accession>A0A4Q7UZ19</accession>
<protein>
    <submittedName>
        <fullName evidence="2">Uncharacterized protein</fullName>
    </submittedName>
</protein>
<evidence type="ECO:0000313" key="2">
    <source>
        <dbReference type="EMBL" id="RZT87387.1"/>
    </source>
</evidence>
<proteinExistence type="predicted"/>
<evidence type="ECO:0000256" key="1">
    <source>
        <dbReference type="SAM" id="MobiDB-lite"/>
    </source>
</evidence>
<dbReference type="RefSeq" id="WP_130291550.1">
    <property type="nucleotide sequence ID" value="NZ_SHKL01000001.1"/>
</dbReference>
<organism evidence="2 3">
    <name type="scientific">Pseudonocardia sediminis</name>
    <dbReference type="NCBI Taxonomy" id="1397368"/>
    <lineage>
        <taxon>Bacteria</taxon>
        <taxon>Bacillati</taxon>
        <taxon>Actinomycetota</taxon>
        <taxon>Actinomycetes</taxon>
        <taxon>Pseudonocardiales</taxon>
        <taxon>Pseudonocardiaceae</taxon>
        <taxon>Pseudonocardia</taxon>
    </lineage>
</organism>
<dbReference type="Pfam" id="PF19457">
    <property type="entry name" value="DUF5994"/>
    <property type="match status" value="1"/>
</dbReference>
<dbReference type="Proteomes" id="UP000291591">
    <property type="component" value="Unassembled WGS sequence"/>
</dbReference>
<evidence type="ECO:0000313" key="3">
    <source>
        <dbReference type="Proteomes" id="UP000291591"/>
    </source>
</evidence>
<gene>
    <name evidence="2" type="ORF">EV383_4307</name>
</gene>
<dbReference type="EMBL" id="SHKL01000001">
    <property type="protein sequence ID" value="RZT87387.1"/>
    <property type="molecule type" value="Genomic_DNA"/>
</dbReference>
<comment type="caution">
    <text evidence="2">The sequence shown here is derived from an EMBL/GenBank/DDBJ whole genome shotgun (WGS) entry which is preliminary data.</text>
</comment>
<reference evidence="2 3" key="1">
    <citation type="submission" date="2019-02" db="EMBL/GenBank/DDBJ databases">
        <title>Sequencing the genomes of 1000 actinobacteria strains.</title>
        <authorList>
            <person name="Klenk H.-P."/>
        </authorList>
    </citation>
    <scope>NUCLEOTIDE SEQUENCE [LARGE SCALE GENOMIC DNA]</scope>
    <source>
        <strain evidence="2 3">DSM 45779</strain>
    </source>
</reference>